<dbReference type="AlphaFoldDB" id="D3BVH0"/>
<comment type="caution">
    <text evidence="1">The sequence shown here is derived from an EMBL/GenBank/DDBJ whole genome shotgun (WGS) entry which is preliminary data.</text>
</comment>
<sequence>MGVMEYFYTQKEIEEASKNYKLKYELLLRFADCSDSWADMMAHTEFRVDLNQYYQERSTNNTLNESQPKEQRVSLSKINLASIQSNADDDEDDDVELTEQDRIYKKKFNDLYNLMMEDQSDDDMDTYLQDHFPFSKQGQLNRSLPFHE</sequence>
<reference evidence="1 2" key="1">
    <citation type="journal article" date="2011" name="Genome Res.">
        <title>Phylogeny-wide analysis of social amoeba genomes highlights ancient origins for complex intercellular communication.</title>
        <authorList>
            <person name="Heidel A.J."/>
            <person name="Lawal H.M."/>
            <person name="Felder M."/>
            <person name="Schilde C."/>
            <person name="Helps N.R."/>
            <person name="Tunggal B."/>
            <person name="Rivero F."/>
            <person name="John U."/>
            <person name="Schleicher M."/>
            <person name="Eichinger L."/>
            <person name="Platzer M."/>
            <person name="Noegel A.A."/>
            <person name="Schaap P."/>
            <person name="Gloeckner G."/>
        </authorList>
    </citation>
    <scope>NUCLEOTIDE SEQUENCE [LARGE SCALE GENOMIC DNA]</scope>
    <source>
        <strain evidence="2">ATCC 26659 / Pp 5 / PN500</strain>
    </source>
</reference>
<dbReference type="InParanoid" id="D3BVH0"/>
<organism evidence="1 2">
    <name type="scientific">Heterostelium pallidum (strain ATCC 26659 / Pp 5 / PN500)</name>
    <name type="common">Cellular slime mold</name>
    <name type="synonym">Polysphondylium pallidum</name>
    <dbReference type="NCBI Taxonomy" id="670386"/>
    <lineage>
        <taxon>Eukaryota</taxon>
        <taxon>Amoebozoa</taxon>
        <taxon>Evosea</taxon>
        <taxon>Eumycetozoa</taxon>
        <taxon>Dictyostelia</taxon>
        <taxon>Acytosteliales</taxon>
        <taxon>Acytosteliaceae</taxon>
        <taxon>Heterostelium</taxon>
    </lineage>
</organism>
<dbReference type="EMBL" id="ADBJ01000062">
    <property type="protein sequence ID" value="EFA74593.1"/>
    <property type="molecule type" value="Genomic_DNA"/>
</dbReference>
<keyword evidence="2" id="KW-1185">Reference proteome</keyword>
<gene>
    <name evidence="1" type="ORF">PPL_11561</name>
</gene>
<dbReference type="RefSeq" id="XP_020426727.1">
    <property type="nucleotide sequence ID" value="XM_020582311.1"/>
</dbReference>
<dbReference type="GeneID" id="31367029"/>
<name>D3BVH0_HETP5</name>
<dbReference type="Proteomes" id="UP000001396">
    <property type="component" value="Unassembled WGS sequence"/>
</dbReference>
<accession>D3BVH0</accession>
<evidence type="ECO:0000313" key="2">
    <source>
        <dbReference type="Proteomes" id="UP000001396"/>
    </source>
</evidence>
<protein>
    <submittedName>
        <fullName evidence="1">Uncharacterized protein</fullName>
    </submittedName>
</protein>
<evidence type="ECO:0000313" key="1">
    <source>
        <dbReference type="EMBL" id="EFA74593.1"/>
    </source>
</evidence>
<proteinExistence type="predicted"/>